<comment type="caution">
    <text evidence="1">The sequence shown here is derived from an EMBL/GenBank/DDBJ whole genome shotgun (WGS) entry which is preliminary data.</text>
</comment>
<evidence type="ECO:0000313" key="1">
    <source>
        <dbReference type="EMBL" id="MPN36076.1"/>
    </source>
</evidence>
<protein>
    <submittedName>
        <fullName evidence="1">Uncharacterized protein</fullName>
    </submittedName>
</protein>
<dbReference type="EMBL" id="VSSQ01090012">
    <property type="protein sequence ID" value="MPN36076.1"/>
    <property type="molecule type" value="Genomic_DNA"/>
</dbReference>
<reference evidence="1" key="1">
    <citation type="submission" date="2019-08" db="EMBL/GenBank/DDBJ databases">
        <authorList>
            <person name="Kucharzyk K."/>
            <person name="Murdoch R.W."/>
            <person name="Higgins S."/>
            <person name="Loffler F."/>
        </authorList>
    </citation>
    <scope>NUCLEOTIDE SEQUENCE</scope>
</reference>
<organism evidence="1">
    <name type="scientific">bioreactor metagenome</name>
    <dbReference type="NCBI Taxonomy" id="1076179"/>
    <lineage>
        <taxon>unclassified sequences</taxon>
        <taxon>metagenomes</taxon>
        <taxon>ecological metagenomes</taxon>
    </lineage>
</organism>
<name>A0A645HC31_9ZZZZ</name>
<proteinExistence type="predicted"/>
<accession>A0A645HC31</accession>
<gene>
    <name evidence="1" type="ORF">SDC9_183581</name>
</gene>
<dbReference type="AlphaFoldDB" id="A0A645HC31"/>
<sequence>MFLIGDTGEMIVIIINSNIFDSKPIKLFTADFCIAYSTAEISRRKNCNMIPKKIYCTTFSISFWGIISEDTLNTSFQLIY</sequence>